<dbReference type="AlphaFoldDB" id="A0A7M5X2M2"/>
<accession>A0A7M5X2M2</accession>
<dbReference type="OrthoDB" id="2156856at2759"/>
<evidence type="ECO:0000256" key="3">
    <source>
        <dbReference type="ARBA" id="ARBA00038401"/>
    </source>
</evidence>
<name>A0A7M5X2M2_9CNID</name>
<evidence type="ECO:0000256" key="4">
    <source>
        <dbReference type="SAM" id="MobiDB-lite"/>
    </source>
</evidence>
<dbReference type="GO" id="GO:0005634">
    <property type="term" value="C:nucleus"/>
    <property type="evidence" value="ECO:0007669"/>
    <property type="project" value="UniProtKB-SubCell"/>
</dbReference>
<evidence type="ECO:0000313" key="5">
    <source>
        <dbReference type="EnsemblMetazoa" id="CLYHEMP016066.1"/>
    </source>
</evidence>
<evidence type="ECO:0008006" key="7">
    <source>
        <dbReference type="Google" id="ProtNLM"/>
    </source>
</evidence>
<dbReference type="InterPro" id="IPR052464">
    <property type="entry name" value="Synovial_Prolif_Regulator"/>
</dbReference>
<sequence length="444" mass="50880">TIPFLLFQMKIENNENNETVENESYRNPSPPPLTDAEKESVTGDLIGNTIFSQRWVLDVLLKLYKHEEDTIYTSLVENIKNEEKEQGSEHTSDNNERFLKDDFENDLCQLWDMTANSEVALFITEHDSKNILLDALRQTQSPRLMEICFGILGNLFCVKEIGSSLSQDGEMRCEILSYLTVMDALSLVELTRLLCTCLSCHSTLLLWVNDCCQGKNLEHLLYLLNNTLNVTLLCHVVKNLEIIFDECEDPLDSFITSEFIDGVIESFDSLNEKGDRVEYLVSMIYLLQILTTNNKGNEIISNKKETLLHLFSKYYHLADVKGGCEMTESNRLTIYASILSILDSLVSEHKEIVSEKNRKFVQQSVEYFSRYITDELQDENTNEFQVVVLCFEHLASLLTKLESGVLNLYKEAVDKLMNAIKSSKFASTFLGYFTKPVLLVEFQS</sequence>
<reference evidence="5" key="1">
    <citation type="submission" date="2021-01" db="UniProtKB">
        <authorList>
            <consortium name="EnsemblMetazoa"/>
        </authorList>
    </citation>
    <scope>IDENTIFICATION</scope>
</reference>
<comment type="similarity">
    <text evidence="3">Belongs to the SAAL1 family.</text>
</comment>
<dbReference type="EnsemblMetazoa" id="CLYHEMT016066.1">
    <property type="protein sequence ID" value="CLYHEMP016066.1"/>
    <property type="gene ID" value="CLYHEMG016066"/>
</dbReference>
<evidence type="ECO:0000256" key="2">
    <source>
        <dbReference type="ARBA" id="ARBA00023242"/>
    </source>
</evidence>
<protein>
    <recommendedName>
        <fullName evidence="7">Protein SAAL1</fullName>
    </recommendedName>
</protein>
<comment type="subcellular location">
    <subcellularLocation>
        <location evidence="1">Nucleus</location>
    </subcellularLocation>
</comment>
<keyword evidence="6" id="KW-1185">Reference proteome</keyword>
<evidence type="ECO:0000313" key="6">
    <source>
        <dbReference type="Proteomes" id="UP000594262"/>
    </source>
</evidence>
<dbReference type="Proteomes" id="UP000594262">
    <property type="component" value="Unplaced"/>
</dbReference>
<feature type="region of interest" description="Disordered" evidence="4">
    <location>
        <begin position="15"/>
        <end position="38"/>
    </location>
</feature>
<dbReference type="PANTHER" id="PTHR23424">
    <property type="entry name" value="SERUM AMYLOID A"/>
    <property type="match status" value="1"/>
</dbReference>
<dbReference type="PANTHER" id="PTHR23424:SF23">
    <property type="entry name" value="PROTEIN SAAL1"/>
    <property type="match status" value="1"/>
</dbReference>
<proteinExistence type="inferred from homology"/>
<organism evidence="5 6">
    <name type="scientific">Clytia hemisphaerica</name>
    <dbReference type="NCBI Taxonomy" id="252671"/>
    <lineage>
        <taxon>Eukaryota</taxon>
        <taxon>Metazoa</taxon>
        <taxon>Cnidaria</taxon>
        <taxon>Hydrozoa</taxon>
        <taxon>Hydroidolina</taxon>
        <taxon>Leptothecata</taxon>
        <taxon>Obeliida</taxon>
        <taxon>Clytiidae</taxon>
        <taxon>Clytia</taxon>
    </lineage>
</organism>
<evidence type="ECO:0000256" key="1">
    <source>
        <dbReference type="ARBA" id="ARBA00004123"/>
    </source>
</evidence>
<keyword evidence="2" id="KW-0539">Nucleus</keyword>